<organism evidence="1 2">
    <name type="scientific">Methylocapsa palsarum</name>
    <dbReference type="NCBI Taxonomy" id="1612308"/>
    <lineage>
        <taxon>Bacteria</taxon>
        <taxon>Pseudomonadati</taxon>
        <taxon>Pseudomonadota</taxon>
        <taxon>Alphaproteobacteria</taxon>
        <taxon>Hyphomicrobiales</taxon>
        <taxon>Beijerinckiaceae</taxon>
        <taxon>Methylocapsa</taxon>
    </lineage>
</organism>
<sequence>MRLSALEYAAVFLIALMMLGPLGAAAYGALKAGTADTRSLSER</sequence>
<dbReference type="EMBL" id="FOSN01000030">
    <property type="protein sequence ID" value="SFK85302.1"/>
    <property type="molecule type" value="Genomic_DNA"/>
</dbReference>
<protein>
    <submittedName>
        <fullName evidence="1">Uncharacterized protein</fullName>
    </submittedName>
</protein>
<dbReference type="Proteomes" id="UP000198755">
    <property type="component" value="Unassembled WGS sequence"/>
</dbReference>
<gene>
    <name evidence="1" type="ORF">SAMN05444581_13012</name>
</gene>
<reference evidence="1 2" key="1">
    <citation type="submission" date="2016-10" db="EMBL/GenBank/DDBJ databases">
        <authorList>
            <person name="de Groot N.N."/>
        </authorList>
    </citation>
    <scope>NUCLEOTIDE SEQUENCE [LARGE SCALE GENOMIC DNA]</scope>
    <source>
        <strain evidence="1 2">NE2</strain>
    </source>
</reference>
<dbReference type="RefSeq" id="WP_280140594.1">
    <property type="nucleotide sequence ID" value="NZ_FOSN01000030.1"/>
</dbReference>
<name>A0A1I4CVM9_9HYPH</name>
<proteinExistence type="predicted"/>
<evidence type="ECO:0000313" key="1">
    <source>
        <dbReference type="EMBL" id="SFK85302.1"/>
    </source>
</evidence>
<dbReference type="AlphaFoldDB" id="A0A1I4CVM9"/>
<keyword evidence="2" id="KW-1185">Reference proteome</keyword>
<accession>A0A1I4CVM9</accession>
<evidence type="ECO:0000313" key="2">
    <source>
        <dbReference type="Proteomes" id="UP000198755"/>
    </source>
</evidence>